<evidence type="ECO:0000259" key="1">
    <source>
        <dbReference type="Pfam" id="PF05699"/>
    </source>
</evidence>
<dbReference type="Pfam" id="PF05699">
    <property type="entry name" value="Dimer_Tnp_hAT"/>
    <property type="match status" value="1"/>
</dbReference>
<keyword evidence="3" id="KW-1185">Reference proteome</keyword>
<evidence type="ECO:0000313" key="3">
    <source>
        <dbReference type="Proteomes" id="UP000298416"/>
    </source>
</evidence>
<protein>
    <recommendedName>
        <fullName evidence="1">HAT C-terminal dimerisation domain-containing protein</fullName>
    </recommendedName>
</protein>
<organism evidence="2">
    <name type="scientific">Salvia splendens</name>
    <name type="common">Scarlet sage</name>
    <dbReference type="NCBI Taxonomy" id="180675"/>
    <lineage>
        <taxon>Eukaryota</taxon>
        <taxon>Viridiplantae</taxon>
        <taxon>Streptophyta</taxon>
        <taxon>Embryophyta</taxon>
        <taxon>Tracheophyta</taxon>
        <taxon>Spermatophyta</taxon>
        <taxon>Magnoliopsida</taxon>
        <taxon>eudicotyledons</taxon>
        <taxon>Gunneridae</taxon>
        <taxon>Pentapetalae</taxon>
        <taxon>asterids</taxon>
        <taxon>lamiids</taxon>
        <taxon>Lamiales</taxon>
        <taxon>Lamiaceae</taxon>
        <taxon>Nepetoideae</taxon>
        <taxon>Mentheae</taxon>
        <taxon>Salviinae</taxon>
        <taxon>Salvia</taxon>
        <taxon>Salvia subgen. Calosphace</taxon>
        <taxon>core Calosphace</taxon>
    </lineage>
</organism>
<sequence length="212" mass="24482">MEMCAIFLIIKRLEDDEDAEIRYMAKKMMEKLEELRKSVFDLFELYKREFTPVAAKTQPRTDSVSQMSNRSTNLRFLGRSSCNILCVASEDDDDEDGSSELTRYFAERQYKANEDGDFDILMWWKTYGISYPILSKITKDILVIPISSIASELAFSMGGRVLSIFRNSLAPEMVEALICSEDWLRSSSSSVDLMEEEGEPIPFLKKQYYESE</sequence>
<dbReference type="EMBL" id="PNBA02000019">
    <property type="protein sequence ID" value="KAG6391349.1"/>
    <property type="molecule type" value="Genomic_DNA"/>
</dbReference>
<accession>A0A8X8Z4X7</accession>
<dbReference type="InterPro" id="IPR008906">
    <property type="entry name" value="HATC_C_dom"/>
</dbReference>
<dbReference type="Proteomes" id="UP000298416">
    <property type="component" value="Unassembled WGS sequence"/>
</dbReference>
<evidence type="ECO:0000313" key="2">
    <source>
        <dbReference type="EMBL" id="KAG6391349.1"/>
    </source>
</evidence>
<dbReference type="PANTHER" id="PTHR23272:SF184">
    <property type="entry name" value="OS03G0311250 PROTEIN"/>
    <property type="match status" value="1"/>
</dbReference>
<dbReference type="PANTHER" id="PTHR23272">
    <property type="entry name" value="BED FINGER-RELATED"/>
    <property type="match status" value="1"/>
</dbReference>
<dbReference type="AlphaFoldDB" id="A0A8X8Z4X7"/>
<dbReference type="SUPFAM" id="SSF53098">
    <property type="entry name" value="Ribonuclease H-like"/>
    <property type="match status" value="1"/>
</dbReference>
<reference evidence="2" key="2">
    <citation type="submission" date="2020-08" db="EMBL/GenBank/DDBJ databases">
        <title>Plant Genome Project.</title>
        <authorList>
            <person name="Zhang R.-G."/>
        </authorList>
    </citation>
    <scope>NUCLEOTIDE SEQUENCE</scope>
    <source>
        <strain evidence="2">Huo1</strain>
        <tissue evidence="2">Leaf</tissue>
    </source>
</reference>
<reference evidence="2" key="1">
    <citation type="submission" date="2018-01" db="EMBL/GenBank/DDBJ databases">
        <authorList>
            <person name="Mao J.F."/>
        </authorList>
    </citation>
    <scope>NUCLEOTIDE SEQUENCE</scope>
    <source>
        <strain evidence="2">Huo1</strain>
        <tissue evidence="2">Leaf</tissue>
    </source>
</reference>
<feature type="domain" description="HAT C-terminal dimerisation" evidence="1">
    <location>
        <begin position="100"/>
        <end position="184"/>
    </location>
</feature>
<dbReference type="InterPro" id="IPR012337">
    <property type="entry name" value="RNaseH-like_sf"/>
</dbReference>
<gene>
    <name evidence="2" type="ORF">SASPL_149103</name>
</gene>
<proteinExistence type="predicted"/>
<comment type="caution">
    <text evidence="2">The sequence shown here is derived from an EMBL/GenBank/DDBJ whole genome shotgun (WGS) entry which is preliminary data.</text>
</comment>
<dbReference type="GO" id="GO:0046983">
    <property type="term" value="F:protein dimerization activity"/>
    <property type="evidence" value="ECO:0007669"/>
    <property type="project" value="InterPro"/>
</dbReference>
<name>A0A8X8Z4X7_SALSN</name>